<organism evidence="3 4">
    <name type="scientific">Streptomyces albiaxialis</name>
    <dbReference type="NCBI Taxonomy" id="329523"/>
    <lineage>
        <taxon>Bacteria</taxon>
        <taxon>Bacillati</taxon>
        <taxon>Actinomycetota</taxon>
        <taxon>Actinomycetes</taxon>
        <taxon>Kitasatosporales</taxon>
        <taxon>Streptomycetaceae</taxon>
        <taxon>Streptomyces</taxon>
    </lineage>
</organism>
<dbReference type="Proteomes" id="UP001500016">
    <property type="component" value="Unassembled WGS sequence"/>
</dbReference>
<dbReference type="Gene3D" id="2.60.120.10">
    <property type="entry name" value="Jelly Rolls"/>
    <property type="match status" value="1"/>
</dbReference>
<dbReference type="RefSeq" id="WP_344529521.1">
    <property type="nucleotide sequence ID" value="NZ_BAAAPE010000009.1"/>
</dbReference>
<evidence type="ECO:0000259" key="2">
    <source>
        <dbReference type="PROSITE" id="PS50943"/>
    </source>
</evidence>
<dbReference type="EMBL" id="BAAAPE010000009">
    <property type="protein sequence ID" value="GAA2079639.1"/>
    <property type="molecule type" value="Genomic_DNA"/>
</dbReference>
<dbReference type="PANTHER" id="PTHR46797">
    <property type="entry name" value="HTH-TYPE TRANSCRIPTIONAL REGULATOR"/>
    <property type="match status" value="1"/>
</dbReference>
<dbReference type="InterPro" id="IPR050807">
    <property type="entry name" value="TransReg_Diox_bact_type"/>
</dbReference>
<dbReference type="CDD" id="cd00093">
    <property type="entry name" value="HTH_XRE"/>
    <property type="match status" value="1"/>
</dbReference>
<dbReference type="InterPro" id="IPR001387">
    <property type="entry name" value="Cro/C1-type_HTH"/>
</dbReference>
<protein>
    <submittedName>
        <fullName evidence="3">XRE family transcriptional regulator</fullName>
    </submittedName>
</protein>
<evidence type="ECO:0000313" key="4">
    <source>
        <dbReference type="Proteomes" id="UP001500016"/>
    </source>
</evidence>
<dbReference type="Gene3D" id="1.10.260.40">
    <property type="entry name" value="lambda repressor-like DNA-binding domains"/>
    <property type="match status" value="1"/>
</dbReference>
<keyword evidence="4" id="KW-1185">Reference proteome</keyword>
<accession>A0ABP5HKC7</accession>
<gene>
    <name evidence="3" type="ORF">GCM10009801_37350</name>
</gene>
<dbReference type="InterPro" id="IPR011051">
    <property type="entry name" value="RmlC_Cupin_sf"/>
</dbReference>
<dbReference type="InterPro" id="IPR010982">
    <property type="entry name" value="Lambda_DNA-bd_dom_sf"/>
</dbReference>
<evidence type="ECO:0000256" key="1">
    <source>
        <dbReference type="ARBA" id="ARBA00023125"/>
    </source>
</evidence>
<dbReference type="PROSITE" id="PS50943">
    <property type="entry name" value="HTH_CROC1"/>
    <property type="match status" value="1"/>
</dbReference>
<comment type="caution">
    <text evidence="3">The sequence shown here is derived from an EMBL/GenBank/DDBJ whole genome shotgun (WGS) entry which is preliminary data.</text>
</comment>
<feature type="domain" description="HTH cro/C1-type" evidence="2">
    <location>
        <begin position="16"/>
        <end position="70"/>
    </location>
</feature>
<dbReference type="SUPFAM" id="SSF47413">
    <property type="entry name" value="lambda repressor-like DNA-binding domains"/>
    <property type="match status" value="1"/>
</dbReference>
<dbReference type="Pfam" id="PF01381">
    <property type="entry name" value="HTH_3"/>
    <property type="match status" value="1"/>
</dbReference>
<sequence length="196" mass="20985">MDPQEGPVRETLATNVKRARGRKGVSLSELARLSGISKATLSQVEAGSGNPTIETVFSLSRALELPISDLLERGQPEGLTVVRGAEAEVLSGAGVDLRPLQTVEAGGMIFEIYDQRVRADSRQDSLGHAGREHTVVQEGRLGVTVDGHEVELGAGDYVAFDAALPHAYTALDGPVRSVLFLHYEAARRSRPAVPHR</sequence>
<proteinExistence type="predicted"/>
<dbReference type="SUPFAM" id="SSF51182">
    <property type="entry name" value="RmlC-like cupins"/>
    <property type="match status" value="1"/>
</dbReference>
<reference evidence="4" key="1">
    <citation type="journal article" date="2019" name="Int. J. Syst. Evol. Microbiol.">
        <title>The Global Catalogue of Microorganisms (GCM) 10K type strain sequencing project: providing services to taxonomists for standard genome sequencing and annotation.</title>
        <authorList>
            <consortium name="The Broad Institute Genomics Platform"/>
            <consortium name="The Broad Institute Genome Sequencing Center for Infectious Disease"/>
            <person name="Wu L."/>
            <person name="Ma J."/>
        </authorList>
    </citation>
    <scope>NUCLEOTIDE SEQUENCE [LARGE SCALE GENOMIC DNA]</scope>
    <source>
        <strain evidence="4">JCM 15478</strain>
    </source>
</reference>
<keyword evidence="1" id="KW-0238">DNA-binding</keyword>
<evidence type="ECO:0000313" key="3">
    <source>
        <dbReference type="EMBL" id="GAA2079639.1"/>
    </source>
</evidence>
<name>A0ABP5HKC7_9ACTN</name>
<dbReference type="CDD" id="cd02209">
    <property type="entry name" value="cupin_XRE_C"/>
    <property type="match status" value="1"/>
</dbReference>
<dbReference type="Pfam" id="PF07883">
    <property type="entry name" value="Cupin_2"/>
    <property type="match status" value="1"/>
</dbReference>
<dbReference type="InterPro" id="IPR013096">
    <property type="entry name" value="Cupin_2"/>
</dbReference>
<dbReference type="PANTHER" id="PTHR46797:SF1">
    <property type="entry name" value="METHYLPHOSPHONATE SYNTHASE"/>
    <property type="match status" value="1"/>
</dbReference>
<dbReference type="SMART" id="SM00530">
    <property type="entry name" value="HTH_XRE"/>
    <property type="match status" value="1"/>
</dbReference>
<dbReference type="InterPro" id="IPR014710">
    <property type="entry name" value="RmlC-like_jellyroll"/>
</dbReference>